<accession>A0ABD1TNT0</accession>
<protein>
    <submittedName>
        <fullName evidence="1">Uncharacterized protein</fullName>
    </submittedName>
</protein>
<comment type="caution">
    <text evidence="1">The sequence shown here is derived from an EMBL/GenBank/DDBJ whole genome shotgun (WGS) entry which is preliminary data.</text>
</comment>
<dbReference type="Proteomes" id="UP001604277">
    <property type="component" value="Unassembled WGS sequence"/>
</dbReference>
<keyword evidence="2" id="KW-1185">Reference proteome</keyword>
<evidence type="ECO:0000313" key="2">
    <source>
        <dbReference type="Proteomes" id="UP001604277"/>
    </source>
</evidence>
<dbReference type="AlphaFoldDB" id="A0ABD1TNT0"/>
<evidence type="ECO:0000313" key="1">
    <source>
        <dbReference type="EMBL" id="KAL2514100.1"/>
    </source>
</evidence>
<name>A0ABD1TNT0_9LAMI</name>
<gene>
    <name evidence="1" type="ORF">Fot_28071</name>
</gene>
<proteinExistence type="predicted"/>
<dbReference type="EMBL" id="JBFOLJ010000008">
    <property type="protein sequence ID" value="KAL2514100.1"/>
    <property type="molecule type" value="Genomic_DNA"/>
</dbReference>
<organism evidence="1 2">
    <name type="scientific">Forsythia ovata</name>
    <dbReference type="NCBI Taxonomy" id="205694"/>
    <lineage>
        <taxon>Eukaryota</taxon>
        <taxon>Viridiplantae</taxon>
        <taxon>Streptophyta</taxon>
        <taxon>Embryophyta</taxon>
        <taxon>Tracheophyta</taxon>
        <taxon>Spermatophyta</taxon>
        <taxon>Magnoliopsida</taxon>
        <taxon>eudicotyledons</taxon>
        <taxon>Gunneridae</taxon>
        <taxon>Pentapetalae</taxon>
        <taxon>asterids</taxon>
        <taxon>lamiids</taxon>
        <taxon>Lamiales</taxon>
        <taxon>Oleaceae</taxon>
        <taxon>Forsythieae</taxon>
        <taxon>Forsythia</taxon>
    </lineage>
</organism>
<reference evidence="2" key="1">
    <citation type="submission" date="2024-07" db="EMBL/GenBank/DDBJ databases">
        <title>Two chromosome-level genome assemblies of Korean endemic species Abeliophyllum distichum and Forsythia ovata (Oleaceae).</title>
        <authorList>
            <person name="Jang H."/>
        </authorList>
    </citation>
    <scope>NUCLEOTIDE SEQUENCE [LARGE SCALE GENOMIC DNA]</scope>
</reference>
<sequence>MADETDDNLCKPHYNITMSRRTRRPVNLKIEPCESTCFEEKECFGEEENVYGGLKNDDDQQQKSLKQLIEGRCSLAQHFEEEHKQKDIVITRKENGLKFKKIVKHCAGVFSNLIKVKQDPPFGSQKKPIGPLTFVKKK</sequence>